<gene>
    <name evidence="1" type="ordered locus">Amet_2859</name>
</gene>
<accession>A6TS41</accession>
<evidence type="ECO:0000313" key="2">
    <source>
        <dbReference type="Proteomes" id="UP000001572"/>
    </source>
</evidence>
<proteinExistence type="predicted"/>
<dbReference type="InterPro" id="IPR021525">
    <property type="entry name" value="DUF3189"/>
</dbReference>
<reference evidence="2" key="1">
    <citation type="journal article" date="2016" name="Genome Announc.">
        <title>Complete genome sequence of Alkaliphilus metalliredigens strain QYMF, an alkaliphilic and metal-reducing bacterium isolated from borax-contaminated leachate ponds.</title>
        <authorList>
            <person name="Hwang C."/>
            <person name="Copeland A."/>
            <person name="Lucas S."/>
            <person name="Lapidus A."/>
            <person name="Barry K."/>
            <person name="Detter J.C."/>
            <person name="Glavina Del Rio T."/>
            <person name="Hammon N."/>
            <person name="Israni S."/>
            <person name="Dalin E."/>
            <person name="Tice H."/>
            <person name="Pitluck S."/>
            <person name="Chertkov O."/>
            <person name="Brettin T."/>
            <person name="Bruce D."/>
            <person name="Han C."/>
            <person name="Schmutz J."/>
            <person name="Larimer F."/>
            <person name="Land M.L."/>
            <person name="Hauser L."/>
            <person name="Kyrpides N."/>
            <person name="Mikhailova N."/>
            <person name="Ye Q."/>
            <person name="Zhou J."/>
            <person name="Richardson P."/>
            <person name="Fields M.W."/>
        </authorList>
    </citation>
    <scope>NUCLEOTIDE SEQUENCE [LARGE SCALE GENOMIC DNA]</scope>
    <source>
        <strain evidence="2">QYMF</strain>
    </source>
</reference>
<dbReference type="Proteomes" id="UP000001572">
    <property type="component" value="Chromosome"/>
</dbReference>
<dbReference type="RefSeq" id="WP_012063977.1">
    <property type="nucleotide sequence ID" value="NC_009633.1"/>
</dbReference>
<evidence type="ECO:0000313" key="1">
    <source>
        <dbReference type="EMBL" id="ABR49009.1"/>
    </source>
</evidence>
<dbReference type="AlphaFoldDB" id="A6TS41"/>
<name>A6TS41_ALKMQ</name>
<dbReference type="STRING" id="293826.Amet_2859"/>
<dbReference type="KEGG" id="amt:Amet_2859"/>
<keyword evidence="2" id="KW-1185">Reference proteome</keyword>
<sequence length="152" mass="17261">MKIIYNCYGGTHTSIVTASIHVGRLPMDRIPHSVELNEISAYDRMETGDIGYLTYMGKDEYHNDVYAVGLGSQRVFYTGILHQLSNELTTYQKQELLVIDTLRFAHFTVHIGGFLSRKIHLISLGRPLVNYGIKRCYPSLIQLVANVKKSLQ</sequence>
<evidence type="ECO:0008006" key="3">
    <source>
        <dbReference type="Google" id="ProtNLM"/>
    </source>
</evidence>
<dbReference type="Pfam" id="PF11385">
    <property type="entry name" value="DUF3189"/>
    <property type="match status" value="1"/>
</dbReference>
<dbReference type="eggNOG" id="ENOG5032S9W">
    <property type="taxonomic scope" value="Bacteria"/>
</dbReference>
<dbReference type="EMBL" id="CP000724">
    <property type="protein sequence ID" value="ABR49009.1"/>
    <property type="molecule type" value="Genomic_DNA"/>
</dbReference>
<organism evidence="1 2">
    <name type="scientific">Alkaliphilus metalliredigens (strain QYMF)</name>
    <dbReference type="NCBI Taxonomy" id="293826"/>
    <lineage>
        <taxon>Bacteria</taxon>
        <taxon>Bacillati</taxon>
        <taxon>Bacillota</taxon>
        <taxon>Clostridia</taxon>
        <taxon>Peptostreptococcales</taxon>
        <taxon>Natronincolaceae</taxon>
        <taxon>Alkaliphilus</taxon>
    </lineage>
</organism>
<protein>
    <recommendedName>
        <fullName evidence="3">DUF3189 domain-containing protein</fullName>
    </recommendedName>
</protein>
<dbReference type="HOGENOM" id="CLU_134391_0_0_9"/>